<dbReference type="Proteomes" id="UP001497700">
    <property type="component" value="Unassembled WGS sequence"/>
</dbReference>
<keyword evidence="2" id="KW-1185">Reference proteome</keyword>
<protein>
    <submittedName>
        <fullName evidence="1">Uncharacterized protein</fullName>
    </submittedName>
</protein>
<accession>A0ACB9ZH19</accession>
<gene>
    <name evidence="1" type="ORF">F4820DRAFT_403186</name>
</gene>
<proteinExistence type="predicted"/>
<evidence type="ECO:0000313" key="2">
    <source>
        <dbReference type="Proteomes" id="UP001497700"/>
    </source>
</evidence>
<sequence>MRWRWRGRGVGAILKVWTALALTSWAAAGKRFLFLIKCVSQWKVGGSSTRHLHFLVYCSSPATTTRLGNRNT</sequence>
<organism evidence="1 2">
    <name type="scientific">Hypoxylon rubiginosum</name>
    <dbReference type="NCBI Taxonomy" id="110542"/>
    <lineage>
        <taxon>Eukaryota</taxon>
        <taxon>Fungi</taxon>
        <taxon>Dikarya</taxon>
        <taxon>Ascomycota</taxon>
        <taxon>Pezizomycotina</taxon>
        <taxon>Sordariomycetes</taxon>
        <taxon>Xylariomycetidae</taxon>
        <taxon>Xylariales</taxon>
        <taxon>Hypoxylaceae</taxon>
        <taxon>Hypoxylon</taxon>
    </lineage>
</organism>
<dbReference type="EMBL" id="MU393423">
    <property type="protein sequence ID" value="KAI4870724.1"/>
    <property type="molecule type" value="Genomic_DNA"/>
</dbReference>
<reference evidence="1 2" key="1">
    <citation type="journal article" date="2022" name="New Phytol.">
        <title>Ecological generalism drives hyperdiversity of secondary metabolite gene clusters in xylarialean endophytes.</title>
        <authorList>
            <person name="Franco M.E.E."/>
            <person name="Wisecaver J.H."/>
            <person name="Arnold A.E."/>
            <person name="Ju Y.M."/>
            <person name="Slot J.C."/>
            <person name="Ahrendt S."/>
            <person name="Moore L.P."/>
            <person name="Eastman K.E."/>
            <person name="Scott K."/>
            <person name="Konkel Z."/>
            <person name="Mondo S.J."/>
            <person name="Kuo A."/>
            <person name="Hayes R.D."/>
            <person name="Haridas S."/>
            <person name="Andreopoulos B."/>
            <person name="Riley R."/>
            <person name="LaButti K."/>
            <person name="Pangilinan J."/>
            <person name="Lipzen A."/>
            <person name="Amirebrahimi M."/>
            <person name="Yan J."/>
            <person name="Adam C."/>
            <person name="Keymanesh K."/>
            <person name="Ng V."/>
            <person name="Louie K."/>
            <person name="Northen T."/>
            <person name="Drula E."/>
            <person name="Henrissat B."/>
            <person name="Hsieh H.M."/>
            <person name="Youens-Clark K."/>
            <person name="Lutzoni F."/>
            <person name="Miadlikowska J."/>
            <person name="Eastwood D.C."/>
            <person name="Hamelin R.C."/>
            <person name="Grigoriev I.V."/>
            <person name="U'Ren J.M."/>
        </authorList>
    </citation>
    <scope>NUCLEOTIDE SEQUENCE [LARGE SCALE GENOMIC DNA]</scope>
    <source>
        <strain evidence="1 2">CBS 119005</strain>
    </source>
</reference>
<comment type="caution">
    <text evidence="1">The sequence shown here is derived from an EMBL/GenBank/DDBJ whole genome shotgun (WGS) entry which is preliminary data.</text>
</comment>
<evidence type="ECO:0000313" key="1">
    <source>
        <dbReference type="EMBL" id="KAI4870724.1"/>
    </source>
</evidence>
<name>A0ACB9ZH19_9PEZI</name>